<dbReference type="EnsemblPlants" id="HORVU.MOREX.r3.2HG0179930.1">
    <property type="protein sequence ID" value="HORVU.MOREX.r3.2HG0179930.1"/>
    <property type="gene ID" value="HORVU.MOREX.r3.2HG0179930"/>
</dbReference>
<evidence type="ECO:0000313" key="2">
    <source>
        <dbReference type="EnsemblPlants" id="HORVU.MOREX.r3.2HG0179930.1"/>
    </source>
</evidence>
<proteinExistence type="predicted"/>
<dbReference type="InterPro" id="IPR001810">
    <property type="entry name" value="F-box_dom"/>
</dbReference>
<dbReference type="Gramene" id="HORVU.MOREX.r3.2HG0179930.1">
    <property type="protein sequence ID" value="HORVU.MOREX.r3.2HG0179930.1"/>
    <property type="gene ID" value="HORVU.MOREX.r3.2HG0179930"/>
</dbReference>
<protein>
    <recommendedName>
        <fullName evidence="1">F-box domain-containing protein</fullName>
    </recommendedName>
</protein>
<reference evidence="2" key="2">
    <citation type="submission" date="2020-10" db="EMBL/GenBank/DDBJ databases">
        <authorList>
            <person name="Scholz U."/>
            <person name="Mascher M."/>
            <person name="Fiebig A."/>
        </authorList>
    </citation>
    <scope>NUCLEOTIDE SEQUENCE [LARGE SCALE GENOMIC DNA]</scope>
    <source>
        <strain evidence="2">cv. Morex</strain>
    </source>
</reference>
<dbReference type="PANTHER" id="PTHR32133:SF382">
    <property type="entry name" value="F-BOX DOMAIN-CONTAINING PROTEIN"/>
    <property type="match status" value="1"/>
</dbReference>
<dbReference type="Pfam" id="PF00646">
    <property type="entry name" value="F-box"/>
    <property type="match status" value="1"/>
</dbReference>
<organism evidence="2 3">
    <name type="scientific">Hordeum vulgare subsp. vulgare</name>
    <name type="common">Domesticated barley</name>
    <dbReference type="NCBI Taxonomy" id="112509"/>
    <lineage>
        <taxon>Eukaryota</taxon>
        <taxon>Viridiplantae</taxon>
        <taxon>Streptophyta</taxon>
        <taxon>Embryophyta</taxon>
        <taxon>Tracheophyta</taxon>
        <taxon>Spermatophyta</taxon>
        <taxon>Magnoliopsida</taxon>
        <taxon>Liliopsida</taxon>
        <taxon>Poales</taxon>
        <taxon>Poaceae</taxon>
        <taxon>BOP clade</taxon>
        <taxon>Pooideae</taxon>
        <taxon>Triticodae</taxon>
        <taxon>Triticeae</taxon>
        <taxon>Hordeinae</taxon>
        <taxon>Hordeum</taxon>
    </lineage>
</organism>
<reference evidence="2" key="3">
    <citation type="submission" date="2022-01" db="UniProtKB">
        <authorList>
            <consortium name="EnsemblPlants"/>
        </authorList>
    </citation>
    <scope>IDENTIFICATION</scope>
    <source>
        <strain evidence="2">subsp. vulgare</strain>
    </source>
</reference>
<reference evidence="3" key="1">
    <citation type="journal article" date="2012" name="Nature">
        <title>A physical, genetic and functional sequence assembly of the barley genome.</title>
        <authorList>
            <consortium name="The International Barley Genome Sequencing Consortium"/>
            <person name="Mayer K.F."/>
            <person name="Waugh R."/>
            <person name="Brown J.W."/>
            <person name="Schulman A."/>
            <person name="Langridge P."/>
            <person name="Platzer M."/>
            <person name="Fincher G.B."/>
            <person name="Muehlbauer G.J."/>
            <person name="Sato K."/>
            <person name="Close T.J."/>
            <person name="Wise R.P."/>
            <person name="Stein N."/>
        </authorList>
    </citation>
    <scope>NUCLEOTIDE SEQUENCE [LARGE SCALE GENOMIC DNA]</scope>
    <source>
        <strain evidence="3">cv. Morex</strain>
    </source>
</reference>
<dbReference type="GeneID" id="123427182"/>
<dbReference type="RefSeq" id="XP_044967096.1">
    <property type="nucleotide sequence ID" value="XM_045111161.1"/>
</dbReference>
<name>A0A8I6XMI7_HORVV</name>
<sequence length="461" mass="51365">MPPPPATLPDELHEEILLRLPPDDPGCLFRASLACKPWRSRLASPAFSRLYREFHGTPPLLGFFENDETVMCLFSPLSPTSPFFPIHPGKCSLFVLDARHGLVLSNTLGPDGEPLCLIVWDPVGHRQWRLSLPEFVDYPTVPDCSAAVLCAADGCDHLDCPGDPFRVVYVGTDDDGIAQACVYSSESRAWSPVTSCEHPDLPLHVWLCRPNAFVGDAVYFLCTEENVVLRYDLFSQELSMIHWPAMHSWNSGYILMPTEDGVLGCANLHESTLQLWSMEAGTDGAVKCAIRRVVDLQNLLPSRPRFLVSCANGVDVFFVGTDLGTFTVEINSGRVKKVSSGTEVIPYMRFYTPDLAGGVTSENVEMTQGEHHDLLLPNTSEDVGDEKEKLIEKDEEDGWEEEAEEEELEWEGKKTNELFDKGCKAIEEEQFVHAECCFHDVLESRLEFLPLLHAALTPKPG</sequence>
<evidence type="ECO:0000313" key="3">
    <source>
        <dbReference type="Proteomes" id="UP000011116"/>
    </source>
</evidence>
<dbReference type="Gramene" id="HORVU.MOREX.r2.2HG0148640.1">
    <property type="protein sequence ID" value="HORVU.MOREX.r2.2HG0148640.1"/>
    <property type="gene ID" value="HORVU.MOREX.r2.2HG0148640"/>
</dbReference>
<dbReference type="AlphaFoldDB" id="A0A8I6XMI7"/>
<dbReference type="SUPFAM" id="SSF81383">
    <property type="entry name" value="F-box domain"/>
    <property type="match status" value="1"/>
</dbReference>
<gene>
    <name evidence="2" type="primary">LOC123427182</name>
</gene>
<dbReference type="SUPFAM" id="SSF75011">
    <property type="entry name" value="3-carboxy-cis,cis-mucoante lactonizing enzyme"/>
    <property type="match status" value="1"/>
</dbReference>
<dbReference type="InterPro" id="IPR036047">
    <property type="entry name" value="F-box-like_dom_sf"/>
</dbReference>
<feature type="domain" description="F-box" evidence="1">
    <location>
        <begin position="8"/>
        <end position="47"/>
    </location>
</feature>
<dbReference type="OrthoDB" id="678034at2759"/>
<dbReference type="KEGG" id="hvg:123427182"/>
<accession>A0A8I6XMI7</accession>
<dbReference type="Proteomes" id="UP000011116">
    <property type="component" value="Chromosome 2H"/>
</dbReference>
<evidence type="ECO:0000259" key="1">
    <source>
        <dbReference type="Pfam" id="PF00646"/>
    </source>
</evidence>
<dbReference type="PANTHER" id="PTHR32133">
    <property type="entry name" value="OS07G0120400 PROTEIN"/>
    <property type="match status" value="1"/>
</dbReference>
<keyword evidence="3" id="KW-1185">Reference proteome</keyword>